<reference evidence="4" key="1">
    <citation type="journal article" date="2024" name="Algal Res.">
        <title>Biochemical, toxicological and genomic investigation of a high-biomass producing Limnothrix strain isolated from Italian shallow drinking water reservoir.</title>
        <authorList>
            <person name="Simonazzi M."/>
            <person name="Shishido T.K."/>
            <person name="Delbaje E."/>
            <person name="Wahlsten M."/>
            <person name="Fewer D.P."/>
            <person name="Sivonen K."/>
            <person name="Pezzolesi L."/>
            <person name="Pistocchi R."/>
        </authorList>
    </citation>
    <scope>NUCLEOTIDE SEQUENCE [LARGE SCALE GENOMIC DNA]</scope>
    <source>
        <strain evidence="4">LRLZ20PSL1</strain>
    </source>
</reference>
<feature type="domain" description="Tyr recombinase" evidence="2">
    <location>
        <begin position="1"/>
        <end position="166"/>
    </location>
</feature>
<comment type="caution">
    <text evidence="3">The sequence shown here is derived from an EMBL/GenBank/DDBJ whole genome shotgun (WGS) entry which is preliminary data.</text>
</comment>
<name>A0ABW7C689_9CYAN</name>
<evidence type="ECO:0000256" key="1">
    <source>
        <dbReference type="ARBA" id="ARBA00023172"/>
    </source>
</evidence>
<dbReference type="PROSITE" id="PS51898">
    <property type="entry name" value="TYR_RECOMBINASE"/>
    <property type="match status" value="1"/>
</dbReference>
<evidence type="ECO:0000313" key="4">
    <source>
        <dbReference type="Proteomes" id="UP001604335"/>
    </source>
</evidence>
<dbReference type="Proteomes" id="UP001604335">
    <property type="component" value="Unassembled WGS sequence"/>
</dbReference>
<dbReference type="InterPro" id="IPR002104">
    <property type="entry name" value="Integrase_catalytic"/>
</dbReference>
<evidence type="ECO:0000313" key="3">
    <source>
        <dbReference type="EMBL" id="MFG3816383.1"/>
    </source>
</evidence>
<dbReference type="RefSeq" id="WP_393010241.1">
    <property type="nucleotide sequence ID" value="NZ_JAZAQF010000008.1"/>
</dbReference>
<proteinExistence type="predicted"/>
<organism evidence="3 4">
    <name type="scientific">Limnothrix redekei LRLZ20PSL1</name>
    <dbReference type="NCBI Taxonomy" id="3112953"/>
    <lineage>
        <taxon>Bacteria</taxon>
        <taxon>Bacillati</taxon>
        <taxon>Cyanobacteriota</taxon>
        <taxon>Cyanophyceae</taxon>
        <taxon>Pseudanabaenales</taxon>
        <taxon>Pseudanabaenaceae</taxon>
        <taxon>Limnothrix</taxon>
    </lineage>
</organism>
<dbReference type="InterPro" id="IPR011010">
    <property type="entry name" value="DNA_brk_join_enz"/>
</dbReference>
<sequence length="170" mass="19001">MESFVEKSHRLYWAIAWYTGERPTAILRLPQASVYGSSGQPLKAIVFSGRSRKCGRTREVPIARKLHPYLLAYRPDPGQLMFPSRRSPDREIHRRTMDAAFRRALIRAKLTGLGLSLYSARRGFCSGLAAKGVGIATIQTLTGHQSLSVLAKYIETDPMDERSIAAINLL</sequence>
<dbReference type="SUPFAM" id="SSF56349">
    <property type="entry name" value="DNA breaking-rejoining enzymes"/>
    <property type="match status" value="1"/>
</dbReference>
<keyword evidence="4" id="KW-1185">Reference proteome</keyword>
<keyword evidence="1" id="KW-0233">DNA recombination</keyword>
<protein>
    <submittedName>
        <fullName evidence="3">Tyrosine-type recombinase/integrase</fullName>
    </submittedName>
</protein>
<evidence type="ECO:0000259" key="2">
    <source>
        <dbReference type="PROSITE" id="PS51898"/>
    </source>
</evidence>
<gene>
    <name evidence="3" type="ORF">VPK24_01940</name>
</gene>
<dbReference type="InterPro" id="IPR013762">
    <property type="entry name" value="Integrase-like_cat_sf"/>
</dbReference>
<dbReference type="EMBL" id="JAZAQF010000008">
    <property type="protein sequence ID" value="MFG3816383.1"/>
    <property type="molecule type" value="Genomic_DNA"/>
</dbReference>
<dbReference type="Pfam" id="PF00589">
    <property type="entry name" value="Phage_integrase"/>
    <property type="match status" value="1"/>
</dbReference>
<dbReference type="Gene3D" id="1.10.443.10">
    <property type="entry name" value="Intergrase catalytic core"/>
    <property type="match status" value="1"/>
</dbReference>
<accession>A0ABW7C689</accession>